<feature type="domain" description="Peptidase M20 dimerisation" evidence="3">
    <location>
        <begin position="226"/>
        <end position="316"/>
    </location>
</feature>
<keyword evidence="1" id="KW-0464">Manganese</keyword>
<dbReference type="GO" id="GO:0046872">
    <property type="term" value="F:metal ion binding"/>
    <property type="evidence" value="ECO:0007669"/>
    <property type="project" value="UniProtKB-KW"/>
</dbReference>
<dbReference type="PANTHER" id="PTHR11014:SF63">
    <property type="entry name" value="METALLOPEPTIDASE, PUTATIVE (AFU_ORTHOLOGUE AFUA_6G09600)-RELATED"/>
    <property type="match status" value="1"/>
</dbReference>
<dbReference type="SUPFAM" id="SSF53187">
    <property type="entry name" value="Zn-dependent exopeptidases"/>
    <property type="match status" value="1"/>
</dbReference>
<evidence type="ECO:0000313" key="4">
    <source>
        <dbReference type="EMBL" id="MBB2995558.1"/>
    </source>
</evidence>
<dbReference type="PIRSF" id="PIRSF005962">
    <property type="entry name" value="Pept_M20D_amidohydro"/>
    <property type="match status" value="1"/>
</dbReference>
<dbReference type="CDD" id="cd03886">
    <property type="entry name" value="M20_Acy1"/>
    <property type="match status" value="1"/>
</dbReference>
<evidence type="ECO:0000256" key="2">
    <source>
        <dbReference type="SAM" id="MobiDB-lite"/>
    </source>
</evidence>
<evidence type="ECO:0000259" key="3">
    <source>
        <dbReference type="Pfam" id="PF07687"/>
    </source>
</evidence>
<dbReference type="PANTHER" id="PTHR11014">
    <property type="entry name" value="PEPTIDASE M20 FAMILY MEMBER"/>
    <property type="match status" value="1"/>
</dbReference>
<gene>
    <name evidence="4" type="ORF">E9229_001749</name>
</gene>
<keyword evidence="4" id="KW-0378">Hydrolase</keyword>
<feature type="region of interest" description="Disordered" evidence="2">
    <location>
        <begin position="1"/>
        <end position="27"/>
    </location>
</feature>
<proteinExistence type="predicted"/>
<reference evidence="4 5" key="1">
    <citation type="submission" date="2020-08" db="EMBL/GenBank/DDBJ databases">
        <title>Sequencing the genomes of 1000 actinobacteria strains.</title>
        <authorList>
            <person name="Klenk H.-P."/>
        </authorList>
    </citation>
    <scope>NUCLEOTIDE SEQUENCE [LARGE SCALE GENOMIC DNA]</scope>
    <source>
        <strain evidence="4 5">DSM 22826</strain>
    </source>
</reference>
<dbReference type="InterPro" id="IPR017439">
    <property type="entry name" value="Amidohydrolase"/>
</dbReference>
<dbReference type="NCBIfam" id="TIGR01891">
    <property type="entry name" value="amidohydrolases"/>
    <property type="match status" value="1"/>
</dbReference>
<feature type="binding site" evidence="1">
    <location>
        <position position="199"/>
    </location>
    <ligand>
        <name>Mn(2+)</name>
        <dbReference type="ChEBI" id="CHEBI:29035"/>
        <label>2</label>
    </ligand>
</feature>
<feature type="binding site" evidence="1">
    <location>
        <position position="171"/>
    </location>
    <ligand>
        <name>Mn(2+)</name>
        <dbReference type="ChEBI" id="CHEBI:29035"/>
        <label>2</label>
    </ligand>
</feature>
<name>A0A839QGS9_9MICC</name>
<feature type="binding site" evidence="1">
    <location>
        <position position="135"/>
    </location>
    <ligand>
        <name>Mn(2+)</name>
        <dbReference type="ChEBI" id="CHEBI:29035"/>
        <label>2</label>
    </ligand>
</feature>
<dbReference type="GO" id="GO:0047980">
    <property type="term" value="F:hippurate hydrolase activity"/>
    <property type="evidence" value="ECO:0007669"/>
    <property type="project" value="UniProtKB-EC"/>
</dbReference>
<dbReference type="AlphaFoldDB" id="A0A839QGS9"/>
<evidence type="ECO:0000313" key="5">
    <source>
        <dbReference type="Proteomes" id="UP000523000"/>
    </source>
</evidence>
<keyword evidence="1" id="KW-0479">Metal-binding</keyword>
<feature type="compositionally biased region" description="Polar residues" evidence="2">
    <location>
        <begin position="1"/>
        <end position="21"/>
    </location>
</feature>
<accession>A0A839QGS9</accession>
<dbReference type="Pfam" id="PF07687">
    <property type="entry name" value="M20_dimer"/>
    <property type="match status" value="1"/>
</dbReference>
<dbReference type="InterPro" id="IPR011650">
    <property type="entry name" value="Peptidase_M20_dimer"/>
</dbReference>
<dbReference type="Gene3D" id="3.40.630.10">
    <property type="entry name" value="Zn peptidases"/>
    <property type="match status" value="1"/>
</dbReference>
<feature type="binding site" evidence="1">
    <location>
        <position position="398"/>
    </location>
    <ligand>
        <name>Mn(2+)</name>
        <dbReference type="ChEBI" id="CHEBI:29035"/>
        <label>2</label>
    </ligand>
</feature>
<comment type="caution">
    <text evidence="4">The sequence shown here is derived from an EMBL/GenBank/DDBJ whole genome shotgun (WGS) entry which is preliminary data.</text>
</comment>
<dbReference type="InterPro" id="IPR002933">
    <property type="entry name" value="Peptidase_M20"/>
</dbReference>
<dbReference type="SUPFAM" id="SSF55031">
    <property type="entry name" value="Bacterial exopeptidase dimerisation domain"/>
    <property type="match status" value="1"/>
</dbReference>
<dbReference type="RefSeq" id="WP_183510795.1">
    <property type="nucleotide sequence ID" value="NZ_BAABGK010000094.1"/>
</dbReference>
<dbReference type="Gene3D" id="3.30.70.360">
    <property type="match status" value="1"/>
</dbReference>
<dbReference type="EMBL" id="JACHVS010000001">
    <property type="protein sequence ID" value="MBB2995558.1"/>
    <property type="molecule type" value="Genomic_DNA"/>
</dbReference>
<keyword evidence="5" id="KW-1185">Reference proteome</keyword>
<dbReference type="InterPro" id="IPR036264">
    <property type="entry name" value="Bact_exopeptidase_dim_dom"/>
</dbReference>
<dbReference type="Proteomes" id="UP000523000">
    <property type="component" value="Unassembled WGS sequence"/>
</dbReference>
<sequence>MTHDASINDSSTTNHLGNPTSPAHDPSVFASLVHDAQALDPELRDLRREIHRHPEIGLDLPLTQASIITRLNKLEGLEISTGTRQSSVTAVLRGAAPYQGERPVVLLRGDMDALPVTEETGLDFSSEIDGAMHACGHDLHVAGLYGAARLLHARRDQLTADVIFMFQPGEEAYHGARYMVEDGVLQAAGRTVDQAYGLHVFSMLHDNGVFLSRPGTLMAGCEEIFVTVHGAGGHGSIPHLAKDPVPVAAEIIVALQSLVTRGYNVFDPVVATVGRLESGTAGNVIPDTATMDISLRLFSPANKEKLIKDVVRLVEGIASAHGLHASYSLAPDYPVTVNNDVEHRFAQDTITSLFGAEAFQELEHPLTGSEDFSHVLNEVPGAYLLLGAKIGDSTETNHSPRADFDEAVLPRAAAALAALALTRPAWQDPAVHP</sequence>
<dbReference type="Pfam" id="PF01546">
    <property type="entry name" value="Peptidase_M20"/>
    <property type="match status" value="1"/>
</dbReference>
<evidence type="ECO:0000256" key="1">
    <source>
        <dbReference type="PIRSR" id="PIRSR005962-1"/>
    </source>
</evidence>
<feature type="binding site" evidence="1">
    <location>
        <position position="137"/>
    </location>
    <ligand>
        <name>Mn(2+)</name>
        <dbReference type="ChEBI" id="CHEBI:29035"/>
        <label>2</label>
    </ligand>
</feature>
<organism evidence="4 5">
    <name type="scientific">Paeniglutamicibacter cryotolerans</name>
    <dbReference type="NCBI Taxonomy" id="670079"/>
    <lineage>
        <taxon>Bacteria</taxon>
        <taxon>Bacillati</taxon>
        <taxon>Actinomycetota</taxon>
        <taxon>Actinomycetes</taxon>
        <taxon>Micrococcales</taxon>
        <taxon>Micrococcaceae</taxon>
        <taxon>Paeniglutamicibacter</taxon>
    </lineage>
</organism>
<protein>
    <submittedName>
        <fullName evidence="4">Hippurate hydrolase</fullName>
        <ecNumber evidence="4">3.5.1.32</ecNumber>
    </submittedName>
</protein>
<comment type="cofactor">
    <cofactor evidence="1">
        <name>Mn(2+)</name>
        <dbReference type="ChEBI" id="CHEBI:29035"/>
    </cofactor>
    <text evidence="1">The Mn(2+) ion enhances activity.</text>
</comment>
<dbReference type="EC" id="3.5.1.32" evidence="4"/>